<dbReference type="Gene3D" id="1.20.1300.10">
    <property type="entry name" value="Fumarate reductase/succinate dehydrogenase, transmembrane subunit"/>
    <property type="match status" value="1"/>
</dbReference>
<evidence type="ECO:0000313" key="2">
    <source>
        <dbReference type="EMBL" id="CAG36864.1"/>
    </source>
</evidence>
<dbReference type="EMBL" id="CR522870">
    <property type="protein sequence ID" value="CAG36864.1"/>
    <property type="molecule type" value="Genomic_DNA"/>
</dbReference>
<dbReference type="STRING" id="177439.DP2135"/>
<evidence type="ECO:0000256" key="1">
    <source>
        <dbReference type="SAM" id="Phobius"/>
    </source>
</evidence>
<keyword evidence="3" id="KW-1185">Reference proteome</keyword>
<dbReference type="NCBIfam" id="TIGR02046">
    <property type="entry name" value="sdhC_b558_fam"/>
    <property type="match status" value="1"/>
</dbReference>
<dbReference type="AlphaFoldDB" id="Q6ALB1"/>
<evidence type="ECO:0008006" key="4">
    <source>
        <dbReference type="Google" id="ProtNLM"/>
    </source>
</evidence>
<dbReference type="HOGENOM" id="CLU_077968_1_0_7"/>
<dbReference type="InterPro" id="IPR034804">
    <property type="entry name" value="SQR/QFR_C/D"/>
</dbReference>
<keyword evidence="1" id="KW-0812">Transmembrane</keyword>
<reference evidence="3" key="1">
    <citation type="journal article" date="2004" name="Environ. Microbiol.">
        <title>The genome of Desulfotalea psychrophila, a sulfate-reducing bacterium from permanently cold Arctic sediments.</title>
        <authorList>
            <person name="Rabus R."/>
            <person name="Ruepp A."/>
            <person name="Frickey T."/>
            <person name="Rattei T."/>
            <person name="Fartmann B."/>
            <person name="Stark M."/>
            <person name="Bauer M."/>
            <person name="Zibat A."/>
            <person name="Lombardot T."/>
            <person name="Becker I."/>
            <person name="Amann J."/>
            <person name="Gellner K."/>
            <person name="Teeling H."/>
            <person name="Leuschner W.D."/>
            <person name="Gloeckner F.-O."/>
            <person name="Lupas A.N."/>
            <person name="Amann R."/>
            <person name="Klenk H.-P."/>
        </authorList>
    </citation>
    <scope>NUCLEOTIDE SEQUENCE [LARGE SCALE GENOMIC DNA]</scope>
    <source>
        <strain evidence="3">DSM 12343 / LSv54</strain>
    </source>
</reference>
<dbReference type="KEGG" id="dps:DP2135"/>
<dbReference type="Proteomes" id="UP000000602">
    <property type="component" value="Chromosome"/>
</dbReference>
<feature type="transmembrane region" description="Helical" evidence="1">
    <location>
        <begin position="56"/>
        <end position="82"/>
    </location>
</feature>
<protein>
    <recommendedName>
        <fullName evidence="4">Succinate dehydrogenase</fullName>
    </recommendedName>
</protein>
<name>Q6ALB1_DESPS</name>
<dbReference type="CDD" id="cd03498">
    <property type="entry name" value="SQR_TypeB_2_TM"/>
    <property type="match status" value="1"/>
</dbReference>
<feature type="transmembrane region" description="Helical" evidence="1">
    <location>
        <begin position="188"/>
        <end position="208"/>
    </location>
</feature>
<sequence>MWFVKFVASSIGKKFVMAFTGLLLILFLCVHAAGNAIIFFGSEAFLTYAHALHAVPLVVVLFSSGLAVVLLAHICFGLYLFFENRTESDSRYAVSVRTVKYSLASKTMHWSGLFIFLFLIFHLAVFTFGGKDIPISTLVEERLGDFSFGIFYLISFAVLALHLSHGFWSMLQTFGVNHPRYNDLIHNLTYIVPLFFFVIFGGVTLYFLTGLGANF</sequence>
<evidence type="ECO:0000313" key="3">
    <source>
        <dbReference type="Proteomes" id="UP000000602"/>
    </source>
</evidence>
<organism evidence="2 3">
    <name type="scientific">Desulfotalea psychrophila (strain LSv54 / DSM 12343)</name>
    <dbReference type="NCBI Taxonomy" id="177439"/>
    <lineage>
        <taxon>Bacteria</taxon>
        <taxon>Pseudomonadati</taxon>
        <taxon>Thermodesulfobacteriota</taxon>
        <taxon>Desulfobulbia</taxon>
        <taxon>Desulfobulbales</taxon>
        <taxon>Desulfocapsaceae</taxon>
        <taxon>Desulfotalea</taxon>
    </lineage>
</organism>
<dbReference type="InterPro" id="IPR011138">
    <property type="entry name" value="Cytochrome_b-558"/>
</dbReference>
<dbReference type="GO" id="GO:0016020">
    <property type="term" value="C:membrane"/>
    <property type="evidence" value="ECO:0007669"/>
    <property type="project" value="InterPro"/>
</dbReference>
<keyword evidence="1" id="KW-0472">Membrane</keyword>
<dbReference type="SUPFAM" id="SSF81343">
    <property type="entry name" value="Fumarate reductase respiratory complex transmembrane subunits"/>
    <property type="match status" value="1"/>
</dbReference>
<accession>Q6ALB1</accession>
<dbReference type="eggNOG" id="ENOG502Z7RU">
    <property type="taxonomic scope" value="Bacteria"/>
</dbReference>
<gene>
    <name evidence="2" type="ordered locus">DP2135</name>
</gene>
<dbReference type="OrthoDB" id="9802842at2"/>
<dbReference type="RefSeq" id="WP_011189376.1">
    <property type="nucleotide sequence ID" value="NC_006138.1"/>
</dbReference>
<keyword evidence="1" id="KW-1133">Transmembrane helix</keyword>
<feature type="transmembrane region" description="Helical" evidence="1">
    <location>
        <begin position="110"/>
        <end position="129"/>
    </location>
</feature>
<feature type="transmembrane region" description="Helical" evidence="1">
    <location>
        <begin position="149"/>
        <end position="168"/>
    </location>
</feature>
<proteinExistence type="predicted"/>